<organism evidence="1 2">
    <name type="scientific">Frankia nepalensis</name>
    <dbReference type="NCBI Taxonomy" id="1836974"/>
    <lineage>
        <taxon>Bacteria</taxon>
        <taxon>Bacillati</taxon>
        <taxon>Actinomycetota</taxon>
        <taxon>Actinomycetes</taxon>
        <taxon>Frankiales</taxon>
        <taxon>Frankiaceae</taxon>
        <taxon>Frankia</taxon>
    </lineage>
</organism>
<accession>A0A937RPC7</accession>
<evidence type="ECO:0000313" key="2">
    <source>
        <dbReference type="Proteomes" id="UP000604475"/>
    </source>
</evidence>
<name>A0A937RPC7_9ACTN</name>
<comment type="caution">
    <text evidence="1">The sequence shown here is derived from an EMBL/GenBank/DDBJ whole genome shotgun (WGS) entry which is preliminary data.</text>
</comment>
<reference evidence="1" key="1">
    <citation type="submission" date="2020-12" db="EMBL/GenBank/DDBJ databases">
        <title>Genomic characterization of non-nitrogen-fixing Frankia strains.</title>
        <authorList>
            <person name="Carlos-Shanley C."/>
            <person name="Guerra T."/>
            <person name="Hahn D."/>
        </authorList>
    </citation>
    <scope>NUCLEOTIDE SEQUENCE</scope>
    <source>
        <strain evidence="1">CN6</strain>
    </source>
</reference>
<proteinExistence type="predicted"/>
<protein>
    <submittedName>
        <fullName evidence="1">Uncharacterized protein</fullName>
    </submittedName>
</protein>
<dbReference type="AlphaFoldDB" id="A0A937RPC7"/>
<evidence type="ECO:0000313" key="1">
    <source>
        <dbReference type="EMBL" id="MBL7630173.1"/>
    </source>
</evidence>
<keyword evidence="2" id="KW-1185">Reference proteome</keyword>
<sequence length="69" mass="8027">MFGFVFGLGDYGAWALFTLTRAWLAARGRLPRNLMAFLADAHEKRGVLRQVGPVYQFRHLELQHRLARR</sequence>
<dbReference type="EMBL" id="JAEACQ010000243">
    <property type="protein sequence ID" value="MBL7630173.1"/>
    <property type="molecule type" value="Genomic_DNA"/>
</dbReference>
<dbReference type="Proteomes" id="UP000604475">
    <property type="component" value="Unassembled WGS sequence"/>
</dbReference>
<gene>
    <name evidence="1" type="ORF">I7412_24015</name>
</gene>